<dbReference type="STRING" id="319225.Plut_1462"/>
<keyword evidence="3 6" id="KW-0378">Hydrolase</keyword>
<evidence type="ECO:0000256" key="3">
    <source>
        <dbReference type="HAMAP-Rule" id="MF_01488"/>
    </source>
</evidence>
<dbReference type="InterPro" id="IPR055446">
    <property type="entry name" value="RecD2_N_OB"/>
</dbReference>
<dbReference type="GO" id="GO:0016887">
    <property type="term" value="F:ATP hydrolysis activity"/>
    <property type="evidence" value="ECO:0007669"/>
    <property type="project" value="RHEA"/>
</dbReference>
<dbReference type="InterPro" id="IPR010994">
    <property type="entry name" value="RuvA_2-like"/>
</dbReference>
<dbReference type="HOGENOM" id="CLU_007524_0_3_10"/>
<dbReference type="InterPro" id="IPR050534">
    <property type="entry name" value="Coronavir_polyprotein_1ab"/>
</dbReference>
<feature type="domain" description="AAA+ ATPase" evidence="5">
    <location>
        <begin position="354"/>
        <end position="495"/>
    </location>
</feature>
<reference evidence="7" key="1">
    <citation type="submission" date="2005-08" db="EMBL/GenBank/DDBJ databases">
        <title>Complete sequence of Pelodictyon luteolum DSM 273.</title>
        <authorList>
            <consortium name="US DOE Joint Genome Institute"/>
            <person name="Copeland A."/>
            <person name="Lucas S."/>
            <person name="Lapidus A."/>
            <person name="Barry K."/>
            <person name="Detter J.C."/>
            <person name="Glavina T."/>
            <person name="Hammon N."/>
            <person name="Israni S."/>
            <person name="Pitluck S."/>
            <person name="Bryant D."/>
            <person name="Schmutz J."/>
            <person name="Larimer F."/>
            <person name="Land M."/>
            <person name="Kyrpides N."/>
            <person name="Ivanova N."/>
            <person name="Richardson P."/>
        </authorList>
    </citation>
    <scope>NUCLEOTIDE SEQUENCE [LARGE SCALE GENOMIC DNA]</scope>
    <source>
        <strain evidence="7">DSM 273 / BCRC 81028 / 2530</strain>
    </source>
</reference>
<dbReference type="CDD" id="cd17933">
    <property type="entry name" value="DEXSc_RecD-like"/>
    <property type="match status" value="1"/>
</dbReference>
<dbReference type="SUPFAM" id="SSF47781">
    <property type="entry name" value="RuvA domain 2-like"/>
    <property type="match status" value="1"/>
</dbReference>
<dbReference type="Pfam" id="PF13245">
    <property type="entry name" value="AAA_19"/>
    <property type="match status" value="1"/>
</dbReference>
<evidence type="ECO:0000256" key="4">
    <source>
        <dbReference type="SAM" id="MobiDB-lite"/>
    </source>
</evidence>
<evidence type="ECO:0000259" key="5">
    <source>
        <dbReference type="SMART" id="SM00382"/>
    </source>
</evidence>
<evidence type="ECO:0000313" key="6">
    <source>
        <dbReference type="EMBL" id="ABB24321.1"/>
    </source>
</evidence>
<keyword evidence="3" id="KW-0413">Isomerase</keyword>
<gene>
    <name evidence="3" type="primary">recD2</name>
    <name evidence="6" type="ordered locus">Plut_1462</name>
</gene>
<dbReference type="InterPro" id="IPR003593">
    <property type="entry name" value="AAA+_ATPase"/>
</dbReference>
<comment type="catalytic activity">
    <reaction evidence="3">
        <text>ATP + H2O = ADP + phosphate + H(+)</text>
        <dbReference type="Rhea" id="RHEA:13065"/>
        <dbReference type="ChEBI" id="CHEBI:15377"/>
        <dbReference type="ChEBI" id="CHEBI:15378"/>
        <dbReference type="ChEBI" id="CHEBI:30616"/>
        <dbReference type="ChEBI" id="CHEBI:43474"/>
        <dbReference type="ChEBI" id="CHEBI:456216"/>
        <dbReference type="EC" id="5.6.2.3"/>
    </reaction>
</comment>
<dbReference type="EMBL" id="CP000096">
    <property type="protein sequence ID" value="ABB24321.1"/>
    <property type="molecule type" value="Genomic_DNA"/>
</dbReference>
<dbReference type="PANTHER" id="PTHR43788:SF6">
    <property type="entry name" value="DNA HELICASE B"/>
    <property type="match status" value="1"/>
</dbReference>
<feature type="region of interest" description="Disordered" evidence="4">
    <location>
        <begin position="1"/>
        <end position="20"/>
    </location>
</feature>
<protein>
    <recommendedName>
        <fullName evidence="3">ATP-dependent RecD2 DNA helicase</fullName>
        <ecNumber evidence="3">5.6.2.3</ecNumber>
    </recommendedName>
    <alternativeName>
        <fullName evidence="3">DNA 5'-3' helicase subunit RecD2</fullName>
    </alternativeName>
</protein>
<dbReference type="KEGG" id="plt:Plut_1462"/>
<comment type="function">
    <text evidence="3">DNA-dependent ATPase and ATP-dependent 5'-3' DNA helicase. Has no activity on blunt DNA or DNA with 3'-overhangs, requires at least 10 bases of 5'-ssDNA for helicase activity.</text>
</comment>
<dbReference type="GO" id="GO:0017116">
    <property type="term" value="F:single-stranded DNA helicase activity"/>
    <property type="evidence" value="ECO:0007669"/>
    <property type="project" value="TreeGrafter"/>
</dbReference>
<dbReference type="CDD" id="cd18809">
    <property type="entry name" value="SF1_C_RecD"/>
    <property type="match status" value="1"/>
</dbReference>
<dbReference type="InterPro" id="IPR027417">
    <property type="entry name" value="P-loop_NTPase"/>
</dbReference>
<feature type="binding site" evidence="3">
    <location>
        <begin position="365"/>
        <end position="369"/>
    </location>
    <ligand>
        <name>ATP</name>
        <dbReference type="ChEBI" id="CHEBI:30616"/>
    </ligand>
</feature>
<comment type="similarity">
    <text evidence="3">Belongs to the RecD family. RecD2 subfamily.</text>
</comment>
<dbReference type="eggNOG" id="COG0507">
    <property type="taxonomic scope" value="Bacteria"/>
</dbReference>
<dbReference type="GO" id="GO:0006310">
    <property type="term" value="P:DNA recombination"/>
    <property type="evidence" value="ECO:0007669"/>
    <property type="project" value="InterPro"/>
</dbReference>
<dbReference type="Gene3D" id="1.10.10.2220">
    <property type="match status" value="1"/>
</dbReference>
<keyword evidence="3 6" id="KW-0347">Helicase</keyword>
<dbReference type="OrthoDB" id="9803432at2"/>
<dbReference type="AlphaFoldDB" id="Q3B2W0"/>
<dbReference type="NCBIfam" id="TIGR01448">
    <property type="entry name" value="recD_rel"/>
    <property type="match status" value="1"/>
</dbReference>
<evidence type="ECO:0000256" key="2">
    <source>
        <dbReference type="ARBA" id="ARBA00022840"/>
    </source>
</evidence>
<accession>Q3B2W0</accession>
<dbReference type="Pfam" id="PF18335">
    <property type="entry name" value="SH3_13"/>
    <property type="match status" value="1"/>
</dbReference>
<dbReference type="Proteomes" id="UP000002709">
    <property type="component" value="Chromosome"/>
</dbReference>
<dbReference type="Pfam" id="PF13538">
    <property type="entry name" value="UvrD_C_2"/>
    <property type="match status" value="1"/>
</dbReference>
<keyword evidence="7" id="KW-1185">Reference proteome</keyword>
<dbReference type="EC" id="5.6.2.3" evidence="3"/>
<evidence type="ECO:0000256" key="1">
    <source>
        <dbReference type="ARBA" id="ARBA00022741"/>
    </source>
</evidence>
<proteinExistence type="inferred from homology"/>
<dbReference type="Gene3D" id="3.40.50.300">
    <property type="entry name" value="P-loop containing nucleotide triphosphate hydrolases"/>
    <property type="match status" value="2"/>
</dbReference>
<dbReference type="Pfam" id="PF23139">
    <property type="entry name" value="OB_YrrC"/>
    <property type="match status" value="1"/>
</dbReference>
<organism evidence="6 7">
    <name type="scientific">Chlorobium luteolum (strain DSM 273 / BCRC 81028 / 2530)</name>
    <name type="common">Pelodictyon luteolum</name>
    <dbReference type="NCBI Taxonomy" id="319225"/>
    <lineage>
        <taxon>Bacteria</taxon>
        <taxon>Pseudomonadati</taxon>
        <taxon>Chlorobiota</taxon>
        <taxon>Chlorobiia</taxon>
        <taxon>Chlorobiales</taxon>
        <taxon>Chlorobiaceae</taxon>
        <taxon>Chlorobium/Pelodictyon group</taxon>
        <taxon>Pelodictyon</taxon>
    </lineage>
</organism>
<dbReference type="RefSeq" id="WP_011358193.1">
    <property type="nucleotide sequence ID" value="NC_007512.1"/>
</dbReference>
<name>Q3B2W0_CHLL3</name>
<feature type="compositionally biased region" description="Basic and acidic residues" evidence="4">
    <location>
        <begin position="1"/>
        <end position="15"/>
    </location>
</feature>
<keyword evidence="1 3" id="KW-0547">Nucleotide-binding</keyword>
<dbReference type="GO" id="GO:0009338">
    <property type="term" value="C:exodeoxyribonuclease V complex"/>
    <property type="evidence" value="ECO:0007669"/>
    <property type="project" value="TreeGrafter"/>
</dbReference>
<sequence length="739" mass="81005">MNGKPEDGKPEDGKPEGVTATERLSGVVETVRFFNPESGFSVLRIANDEEDPLVTVVGCIASVSPGQHVEALGRWQDDRNWGRQFKAESLSVIAPESREGMERYLASGMLKGVGPHLASLMMSAWGTDVFQIIETDPERLRDIPGIGPKKQALIVESWREHQAVREIMMFLQSHGVGTTRALKIYKVYGADSIGAINRDPYRLSRDIAGIGFRTADAIAQSIGIAADSPLRARAGMSWVLQELSSKGHCRVPEPMLLDAARQLLQIPDSVLEEALQVECAAGRIVAVLEGEERYCYLEYLWKAEQGVVEGIRRIAGGKLPWGRLDVERSVTEAEERSRLELSVSQREAVRLALSNKLLIITGGPGVGKTTIIRTLLSIPEVFGLKVLLTAPTGRAAKRLSEATGREGRTIHRLLEFDPATFDFKRSAHNPLEADLVIVDEASMIDVVLMNRLLPAIPKNAALILAGDVDQLPPVGPGAVLSDLISSGTVRVVRLTEIFRQAATSLIIQNAHRVNRGEGLLRHEGPGLGDFYFVESSSSDDIRRKLVQIVAERIPERFGLDPLDDIQVLTPMNRGPLGAESLNVLLQERLNGGGGKRIERFGVAYGRGDKVIQTVNNYEKEVFNGDIGIISAIDHEEGELQVLFDGREVRYQTGELDEMAPAWAITIHKSQGSEYPAVVIPLSMLHYPMLERNLIYTALTRGRKLVMVIGEEKALRLAVGKCSSKGRLTGLADALKGHVH</sequence>
<dbReference type="InterPro" id="IPR027785">
    <property type="entry name" value="UvrD-like_helicase_C"/>
</dbReference>
<dbReference type="SMART" id="SM00382">
    <property type="entry name" value="AAA"/>
    <property type="match status" value="1"/>
</dbReference>
<dbReference type="GO" id="GO:0005524">
    <property type="term" value="F:ATP binding"/>
    <property type="evidence" value="ECO:0007669"/>
    <property type="project" value="UniProtKB-UniRule"/>
</dbReference>
<keyword evidence="2 3" id="KW-0067">ATP-binding</keyword>
<dbReference type="InterPro" id="IPR006345">
    <property type="entry name" value="RecD2"/>
</dbReference>
<evidence type="ECO:0000313" key="7">
    <source>
        <dbReference type="Proteomes" id="UP000002709"/>
    </source>
</evidence>
<dbReference type="PANTHER" id="PTHR43788">
    <property type="entry name" value="DNA2/NAM7 HELICASE FAMILY MEMBER"/>
    <property type="match status" value="1"/>
</dbReference>
<dbReference type="HAMAP" id="MF_01488">
    <property type="entry name" value="RecD2"/>
    <property type="match status" value="1"/>
</dbReference>
<dbReference type="GO" id="GO:0043139">
    <property type="term" value="F:5'-3' DNA helicase activity"/>
    <property type="evidence" value="ECO:0007669"/>
    <property type="project" value="UniProtKB-UniRule"/>
</dbReference>
<dbReference type="GO" id="GO:0003677">
    <property type="term" value="F:DNA binding"/>
    <property type="evidence" value="ECO:0007669"/>
    <property type="project" value="UniProtKB-UniRule"/>
</dbReference>
<dbReference type="InterPro" id="IPR041451">
    <property type="entry name" value="RecD2_SH13"/>
</dbReference>
<dbReference type="SUPFAM" id="SSF52540">
    <property type="entry name" value="P-loop containing nucleoside triphosphate hydrolases"/>
    <property type="match status" value="2"/>
</dbReference>
<dbReference type="Gene3D" id="2.30.30.940">
    <property type="match status" value="1"/>
</dbReference>
<dbReference type="Gene3D" id="1.10.150.20">
    <property type="entry name" value="5' to 3' exonuclease, C-terminal subdomain"/>
    <property type="match status" value="1"/>
</dbReference>
<dbReference type="InterPro" id="IPR029493">
    <property type="entry name" value="RecD2-like_HHH"/>
</dbReference>
<keyword evidence="3" id="KW-0238">DNA-binding</keyword>
<dbReference type="Pfam" id="PF14490">
    <property type="entry name" value="HHH_RecD2"/>
    <property type="match status" value="1"/>
</dbReference>